<protein>
    <submittedName>
        <fullName evidence="1">Uncharacterized protein</fullName>
    </submittedName>
</protein>
<comment type="caution">
    <text evidence="1">The sequence shown here is derived from an EMBL/GenBank/DDBJ whole genome shotgun (WGS) entry which is preliminary data.</text>
</comment>
<keyword evidence="2" id="KW-1185">Reference proteome</keyword>
<sequence length="63" mass="7588">MDPSSRQCDNEGRRTFRLFSINQKVFQEECPRPDLFRPRAFFLTNETGSKHNILFDKWSRHKA</sequence>
<accession>C4G833</accession>
<dbReference type="HOGENOM" id="CLU_2883462_0_0_9"/>
<dbReference type="AlphaFoldDB" id="C4G833"/>
<gene>
    <name evidence="1" type="ORF">GCWU000342_00197</name>
</gene>
<organism evidence="1 2">
    <name type="scientific">Shuttleworthella satelles DSM 14600</name>
    <dbReference type="NCBI Taxonomy" id="626523"/>
    <lineage>
        <taxon>Bacteria</taxon>
        <taxon>Bacillati</taxon>
        <taxon>Bacillota</taxon>
        <taxon>Clostridia</taxon>
        <taxon>Lachnospirales</taxon>
        <taxon>Lachnospiraceae</taxon>
        <taxon>Shuttleworthella</taxon>
    </lineage>
</organism>
<proteinExistence type="predicted"/>
<reference evidence="1" key="1">
    <citation type="submission" date="2009-04" db="EMBL/GenBank/DDBJ databases">
        <authorList>
            <person name="Weinstock G."/>
            <person name="Sodergren E."/>
            <person name="Clifton S."/>
            <person name="Fulton L."/>
            <person name="Fulton B."/>
            <person name="Courtney L."/>
            <person name="Fronick C."/>
            <person name="Harrison M."/>
            <person name="Strong C."/>
            <person name="Farmer C."/>
            <person name="Delahaunty K."/>
            <person name="Markovic C."/>
            <person name="Hall O."/>
            <person name="Minx P."/>
            <person name="Tomlinson C."/>
            <person name="Mitreva M."/>
            <person name="Nelson J."/>
            <person name="Hou S."/>
            <person name="Wollam A."/>
            <person name="Pepin K.H."/>
            <person name="Johnson M."/>
            <person name="Bhonagiri V."/>
            <person name="Nash W.E."/>
            <person name="Warren W."/>
            <person name="Chinwalla A."/>
            <person name="Mardis E.R."/>
            <person name="Wilson R.K."/>
        </authorList>
    </citation>
    <scope>NUCLEOTIDE SEQUENCE [LARGE SCALE GENOMIC DNA]</scope>
    <source>
        <strain evidence="1">DSM 14600</strain>
    </source>
</reference>
<dbReference type="Proteomes" id="UP000003494">
    <property type="component" value="Unassembled WGS sequence"/>
</dbReference>
<dbReference type="EMBL" id="ACIP02000001">
    <property type="protein sequence ID" value="EEP28848.1"/>
    <property type="molecule type" value="Genomic_DNA"/>
</dbReference>
<evidence type="ECO:0000313" key="2">
    <source>
        <dbReference type="Proteomes" id="UP000003494"/>
    </source>
</evidence>
<evidence type="ECO:0000313" key="1">
    <source>
        <dbReference type="EMBL" id="EEP28848.1"/>
    </source>
</evidence>
<dbReference type="STRING" id="626523.GCWU000342_00197"/>
<name>C4G833_9FIRM</name>